<name>A0ABU8RJU7_9ACTN</name>
<accession>A0ABU8RJU7</accession>
<protein>
    <recommendedName>
        <fullName evidence="3">Membrane protein YphA (DoxX/SURF4 family)</fullName>
    </recommendedName>
</protein>
<gene>
    <name evidence="1" type="ORF">WDZ17_08170</name>
</gene>
<evidence type="ECO:0000313" key="1">
    <source>
        <dbReference type="EMBL" id="MEJ5945268.1"/>
    </source>
</evidence>
<evidence type="ECO:0000313" key="2">
    <source>
        <dbReference type="Proteomes" id="UP001387100"/>
    </source>
</evidence>
<dbReference type="EMBL" id="JBBIAA010000006">
    <property type="protein sequence ID" value="MEJ5945268.1"/>
    <property type="molecule type" value="Genomic_DNA"/>
</dbReference>
<dbReference type="Proteomes" id="UP001387100">
    <property type="component" value="Unassembled WGS sequence"/>
</dbReference>
<keyword evidence="2" id="KW-1185">Reference proteome</keyword>
<organism evidence="1 2">
    <name type="scientific">Pseudokineococcus basanitobsidens</name>
    <dbReference type="NCBI Taxonomy" id="1926649"/>
    <lineage>
        <taxon>Bacteria</taxon>
        <taxon>Bacillati</taxon>
        <taxon>Actinomycetota</taxon>
        <taxon>Actinomycetes</taxon>
        <taxon>Kineosporiales</taxon>
        <taxon>Kineosporiaceae</taxon>
        <taxon>Pseudokineococcus</taxon>
    </lineage>
</organism>
<comment type="caution">
    <text evidence="1">The sequence shown here is derived from an EMBL/GenBank/DDBJ whole genome shotgun (WGS) entry which is preliminary data.</text>
</comment>
<dbReference type="RefSeq" id="WP_339574648.1">
    <property type="nucleotide sequence ID" value="NZ_JBBIAA010000006.1"/>
</dbReference>
<reference evidence="1 2" key="1">
    <citation type="journal article" date="2017" name="Int. J. Syst. Evol. Microbiol.">
        <title>Pseudokineococcus basanitobsidens sp. nov., isolated from volcanic rock.</title>
        <authorList>
            <person name="Lee D.W."/>
            <person name="Park M.Y."/>
            <person name="Kim J.J."/>
            <person name="Kim B.S."/>
        </authorList>
    </citation>
    <scope>NUCLEOTIDE SEQUENCE [LARGE SCALE GENOMIC DNA]</scope>
    <source>
        <strain evidence="1 2">DSM 103726</strain>
    </source>
</reference>
<proteinExistence type="predicted"/>
<sequence>MTIMRRLARPLLAAAFVDQGVQLARRPGEHAEAWTPVVERVRQPLGLGDREVSSLVRVDGAAMAASALLFGLGRLPRASALVMAASLAPAAASEHAFWRADGVDERKRQRTLFLKDLGLVGAALVSVVDTEGRPGLGWRSRRAAKDAGRASKAAGRLARREARHAAHTAGREVRLAGHRAGDKVGL</sequence>
<evidence type="ECO:0008006" key="3">
    <source>
        <dbReference type="Google" id="ProtNLM"/>
    </source>
</evidence>